<sequence>MIANLRVGFCERQQNRLIEAIEVRPLAKKQKTSGEKGSSSKLVVIPSLALISPSLLISKVKGVESIPFHKLREKVTISGNDFTPNTQLPSAAHVDAPSQEELDILLKRFPIFINMELPLSHMNKLFLVLERILVDVTADP</sequence>
<evidence type="ECO:0000313" key="1">
    <source>
        <dbReference type="EMBL" id="KAJ9678913.1"/>
    </source>
</evidence>
<name>A0AA38YYP3_VITRO</name>
<evidence type="ECO:0000313" key="2">
    <source>
        <dbReference type="Proteomes" id="UP001168098"/>
    </source>
</evidence>
<accession>A0AA38YYP3</accession>
<dbReference type="Proteomes" id="UP001168098">
    <property type="component" value="Unassembled WGS sequence"/>
</dbReference>
<dbReference type="AlphaFoldDB" id="A0AA38YYP3"/>
<dbReference type="EMBL" id="JARBHA010000016">
    <property type="protein sequence ID" value="KAJ9678913.1"/>
    <property type="molecule type" value="Genomic_DNA"/>
</dbReference>
<keyword evidence="2" id="KW-1185">Reference proteome</keyword>
<gene>
    <name evidence="1" type="ORF">PVL29_020960</name>
</gene>
<reference evidence="1 2" key="1">
    <citation type="journal article" date="2023" name="BMC Biotechnol.">
        <title>Vitis rotundifolia cv Carlos genome sequencing.</title>
        <authorList>
            <person name="Huff M."/>
            <person name="Hulse-Kemp A."/>
            <person name="Scheffler B."/>
            <person name="Youngblood R."/>
            <person name="Simpson S."/>
            <person name="Babiker E."/>
            <person name="Staton M."/>
        </authorList>
    </citation>
    <scope>NUCLEOTIDE SEQUENCE [LARGE SCALE GENOMIC DNA]</scope>
    <source>
        <tissue evidence="1">Leaf</tissue>
    </source>
</reference>
<comment type="caution">
    <text evidence="1">The sequence shown here is derived from an EMBL/GenBank/DDBJ whole genome shotgun (WGS) entry which is preliminary data.</text>
</comment>
<organism evidence="1 2">
    <name type="scientific">Vitis rotundifolia</name>
    <name type="common">Muscadine grape</name>
    <dbReference type="NCBI Taxonomy" id="103349"/>
    <lineage>
        <taxon>Eukaryota</taxon>
        <taxon>Viridiplantae</taxon>
        <taxon>Streptophyta</taxon>
        <taxon>Embryophyta</taxon>
        <taxon>Tracheophyta</taxon>
        <taxon>Spermatophyta</taxon>
        <taxon>Magnoliopsida</taxon>
        <taxon>eudicotyledons</taxon>
        <taxon>Gunneridae</taxon>
        <taxon>Pentapetalae</taxon>
        <taxon>rosids</taxon>
        <taxon>Vitales</taxon>
        <taxon>Vitaceae</taxon>
        <taxon>Viteae</taxon>
        <taxon>Vitis</taxon>
    </lineage>
</organism>
<proteinExistence type="predicted"/>
<protein>
    <submittedName>
        <fullName evidence="1">Uncharacterized protein</fullName>
    </submittedName>
</protein>